<sequence>MSDAPNPALIERFFAPCPRGLEPIVAQECADCGASDLKEIPGGVLFAADWAAAKRINLESRSASRVLWQAASGPARTEQQVYELALALPWDTWFSVNNTIRVATTGLNATVRSLDFVSLRIKDAVCDRFREVMDARPSVNTQRPDIRIQCVLTDRDCTLYLDMSGEALFKRGWREAGEAPLRENLAAGILKLAGWTPGTPLFDPMCGSGTFLIEAAQMAAGVPPGALHGFAFEKFLHRDASRPVIEKREPVPTVFAGSDIDGELVATARTNAWNAGLAEDAIRFDVKDARDVEPPCEAPGIVLMNPPYEERIGFSYTRDATEFFDAFAATMKRRFKGWTLYVLTTDMQLQSKMRLKPERRVVLFNGPLECRLYRFDLR</sequence>
<dbReference type="InterPro" id="IPR029063">
    <property type="entry name" value="SAM-dependent_MTases_sf"/>
</dbReference>
<evidence type="ECO:0000259" key="4">
    <source>
        <dbReference type="PROSITE" id="PS51165"/>
    </source>
</evidence>
<protein>
    <submittedName>
        <fullName evidence="5">Class I SAM-dependent RNA methyltransferase</fullName>
    </submittedName>
</protein>
<dbReference type="InterPro" id="IPR004114">
    <property type="entry name" value="THUMP_dom"/>
</dbReference>
<accession>A0ABV7GXI3</accession>
<evidence type="ECO:0000313" key="5">
    <source>
        <dbReference type="EMBL" id="MFC3146369.1"/>
    </source>
</evidence>
<organism evidence="5 6">
    <name type="scientific">Piscinibacterium candidicorallinum</name>
    <dbReference type="NCBI Taxonomy" id="1793872"/>
    <lineage>
        <taxon>Bacteria</taxon>
        <taxon>Pseudomonadati</taxon>
        <taxon>Pseudomonadota</taxon>
        <taxon>Betaproteobacteria</taxon>
        <taxon>Burkholderiales</taxon>
        <taxon>Piscinibacterium</taxon>
    </lineage>
</organism>
<gene>
    <name evidence="5" type="ORF">ACFOEN_01790</name>
</gene>
<reference evidence="6" key="1">
    <citation type="journal article" date="2019" name="Int. J. Syst. Evol. Microbiol.">
        <title>The Global Catalogue of Microorganisms (GCM) 10K type strain sequencing project: providing services to taxonomists for standard genome sequencing and annotation.</title>
        <authorList>
            <consortium name="The Broad Institute Genomics Platform"/>
            <consortium name="The Broad Institute Genome Sequencing Center for Infectious Disease"/>
            <person name="Wu L."/>
            <person name="Ma J."/>
        </authorList>
    </citation>
    <scope>NUCLEOTIDE SEQUENCE [LARGE SCALE GENOMIC DNA]</scope>
    <source>
        <strain evidence="6">KCTC 52168</strain>
    </source>
</reference>
<keyword evidence="2" id="KW-0808">Transferase</keyword>
<dbReference type="PANTHER" id="PTHR47313">
    <property type="entry name" value="RIBOSOMAL RNA LARGE SUBUNIT METHYLTRANSFERASE K/L"/>
    <property type="match status" value="1"/>
</dbReference>
<dbReference type="RefSeq" id="WP_377300641.1">
    <property type="nucleotide sequence ID" value="NZ_CP180191.1"/>
</dbReference>
<dbReference type="CDD" id="cd11715">
    <property type="entry name" value="THUMP_AdoMetMT"/>
    <property type="match status" value="1"/>
</dbReference>
<keyword evidence="6" id="KW-1185">Reference proteome</keyword>
<dbReference type="Gene3D" id="3.40.50.150">
    <property type="entry name" value="Vaccinia Virus protein VP39"/>
    <property type="match status" value="1"/>
</dbReference>
<dbReference type="EMBL" id="JBHRTI010000003">
    <property type="protein sequence ID" value="MFC3146369.1"/>
    <property type="molecule type" value="Genomic_DNA"/>
</dbReference>
<dbReference type="InterPro" id="IPR000241">
    <property type="entry name" value="RlmKL-like_Mtase"/>
</dbReference>
<comment type="caution">
    <text evidence="5">The sequence shown here is derived from an EMBL/GenBank/DDBJ whole genome shotgun (WGS) entry which is preliminary data.</text>
</comment>
<dbReference type="PROSITE" id="PS51165">
    <property type="entry name" value="THUMP"/>
    <property type="match status" value="1"/>
</dbReference>
<evidence type="ECO:0000256" key="1">
    <source>
        <dbReference type="ARBA" id="ARBA00022603"/>
    </source>
</evidence>
<dbReference type="GO" id="GO:0032259">
    <property type="term" value="P:methylation"/>
    <property type="evidence" value="ECO:0007669"/>
    <property type="project" value="UniProtKB-KW"/>
</dbReference>
<evidence type="ECO:0000256" key="3">
    <source>
        <dbReference type="PROSITE-ProRule" id="PRU00529"/>
    </source>
</evidence>
<dbReference type="Pfam" id="PF01170">
    <property type="entry name" value="UPF0020"/>
    <property type="match status" value="1"/>
</dbReference>
<dbReference type="SUPFAM" id="SSF53335">
    <property type="entry name" value="S-adenosyl-L-methionine-dependent methyltransferases"/>
    <property type="match status" value="1"/>
</dbReference>
<keyword evidence="3" id="KW-0694">RNA-binding</keyword>
<dbReference type="GO" id="GO:0008168">
    <property type="term" value="F:methyltransferase activity"/>
    <property type="evidence" value="ECO:0007669"/>
    <property type="project" value="UniProtKB-KW"/>
</dbReference>
<dbReference type="SMART" id="SM00981">
    <property type="entry name" value="THUMP"/>
    <property type="match status" value="1"/>
</dbReference>
<dbReference type="Proteomes" id="UP001595556">
    <property type="component" value="Unassembled WGS sequence"/>
</dbReference>
<dbReference type="PROSITE" id="PS01261">
    <property type="entry name" value="UPF0020"/>
    <property type="match status" value="1"/>
</dbReference>
<evidence type="ECO:0000256" key="2">
    <source>
        <dbReference type="ARBA" id="ARBA00022679"/>
    </source>
</evidence>
<dbReference type="InterPro" id="IPR054170">
    <property type="entry name" value="RlmL_1st"/>
</dbReference>
<feature type="domain" description="THUMP" evidence="4">
    <location>
        <begin position="52"/>
        <end position="163"/>
    </location>
</feature>
<dbReference type="Pfam" id="PF02926">
    <property type="entry name" value="THUMP"/>
    <property type="match status" value="1"/>
</dbReference>
<evidence type="ECO:0000313" key="6">
    <source>
        <dbReference type="Proteomes" id="UP001595556"/>
    </source>
</evidence>
<dbReference type="InterPro" id="IPR053943">
    <property type="entry name" value="RlmKL-like_Mtase_CS"/>
</dbReference>
<keyword evidence="1 5" id="KW-0489">Methyltransferase</keyword>
<proteinExistence type="predicted"/>
<name>A0ABV7GXI3_9BURK</name>
<dbReference type="Gene3D" id="3.30.2130.30">
    <property type="match status" value="1"/>
</dbReference>
<dbReference type="Pfam" id="PF22020">
    <property type="entry name" value="RlmL_1st"/>
    <property type="match status" value="1"/>
</dbReference>
<dbReference type="PANTHER" id="PTHR47313:SF1">
    <property type="entry name" value="RIBOSOMAL RNA LARGE SUBUNIT METHYLTRANSFERASE K_L"/>
    <property type="match status" value="1"/>
</dbReference>